<dbReference type="InterPro" id="IPR015422">
    <property type="entry name" value="PyrdxlP-dep_Trfase_small"/>
</dbReference>
<dbReference type="InterPro" id="IPR049943">
    <property type="entry name" value="Ser_HO-MeTrfase-like"/>
</dbReference>
<organism evidence="4 5">
    <name type="scientific">Trichobilharzia regenti</name>
    <name type="common">Nasal bird schistosome</name>
    <dbReference type="NCBI Taxonomy" id="157069"/>
    <lineage>
        <taxon>Eukaryota</taxon>
        <taxon>Metazoa</taxon>
        <taxon>Spiralia</taxon>
        <taxon>Lophotrochozoa</taxon>
        <taxon>Platyhelminthes</taxon>
        <taxon>Trematoda</taxon>
        <taxon>Digenea</taxon>
        <taxon>Strigeidida</taxon>
        <taxon>Schistosomatoidea</taxon>
        <taxon>Schistosomatidae</taxon>
        <taxon>Trichobilharzia</taxon>
    </lineage>
</organism>
<dbReference type="GO" id="GO:0019264">
    <property type="term" value="P:glycine biosynthetic process from serine"/>
    <property type="evidence" value="ECO:0007669"/>
    <property type="project" value="TreeGrafter"/>
</dbReference>
<protein>
    <recommendedName>
        <fullName evidence="3">Serine hydroxymethyltransferase-like domain-containing protein</fullName>
    </recommendedName>
</protein>
<dbReference type="Proteomes" id="UP000050795">
    <property type="component" value="Unassembled WGS sequence"/>
</dbReference>
<evidence type="ECO:0000256" key="1">
    <source>
        <dbReference type="ARBA" id="ARBA00001933"/>
    </source>
</evidence>
<evidence type="ECO:0000256" key="2">
    <source>
        <dbReference type="ARBA" id="ARBA00022898"/>
    </source>
</evidence>
<dbReference type="GO" id="GO:0005737">
    <property type="term" value="C:cytoplasm"/>
    <property type="evidence" value="ECO:0007669"/>
    <property type="project" value="TreeGrafter"/>
</dbReference>
<evidence type="ECO:0000313" key="5">
    <source>
        <dbReference type="WBParaSite" id="TREG1_52000.1"/>
    </source>
</evidence>
<dbReference type="Pfam" id="PF00464">
    <property type="entry name" value="SHMT"/>
    <property type="match status" value="1"/>
</dbReference>
<dbReference type="Gene3D" id="3.40.640.10">
    <property type="entry name" value="Type I PLP-dependent aspartate aminotransferase-like (Major domain)"/>
    <property type="match status" value="1"/>
</dbReference>
<dbReference type="GO" id="GO:0046653">
    <property type="term" value="P:tetrahydrofolate metabolic process"/>
    <property type="evidence" value="ECO:0007669"/>
    <property type="project" value="TreeGrafter"/>
</dbReference>
<keyword evidence="4" id="KW-1185">Reference proteome</keyword>
<proteinExistence type="predicted"/>
<reference evidence="5" key="2">
    <citation type="submission" date="2023-11" db="UniProtKB">
        <authorList>
            <consortium name="WormBaseParasite"/>
        </authorList>
    </citation>
    <scope>IDENTIFICATION</scope>
</reference>
<dbReference type="WBParaSite" id="TREG1_52000.1">
    <property type="protein sequence ID" value="TREG1_52000.1"/>
    <property type="gene ID" value="TREG1_52000"/>
</dbReference>
<name>A0AA85K0R9_TRIRE</name>
<sequence length="204" mass="23310">MFNTVTNSSRKCMESLYRTRVLKTLTNSNVISYRTQMSFSSVADKEESSTFLSASNQLLKDTDPEMWELINAEKQRQMSYLELVASENFTSRAVLECNGSCLTNKYAEGYPNQRLPFLWFICTLSIGTPALTSRGFLNKDFENVANLIEEVLKLTSDAKRVTDDIQKFSMAVKESPHLRFRIQQLRQSVSDLALSFPMPGHYDI</sequence>
<dbReference type="PANTHER" id="PTHR11680">
    <property type="entry name" value="SERINE HYDROXYMETHYLTRANSFERASE"/>
    <property type="match status" value="1"/>
</dbReference>
<dbReference type="InterPro" id="IPR015421">
    <property type="entry name" value="PyrdxlP-dep_Trfase_major"/>
</dbReference>
<dbReference type="GO" id="GO:0004372">
    <property type="term" value="F:glycine hydroxymethyltransferase activity"/>
    <property type="evidence" value="ECO:0007669"/>
    <property type="project" value="TreeGrafter"/>
</dbReference>
<dbReference type="InterPro" id="IPR015424">
    <property type="entry name" value="PyrdxlP-dep_Trfase"/>
</dbReference>
<evidence type="ECO:0000313" key="4">
    <source>
        <dbReference type="Proteomes" id="UP000050795"/>
    </source>
</evidence>
<feature type="domain" description="Serine hydroxymethyltransferase-like" evidence="3">
    <location>
        <begin position="59"/>
        <end position="114"/>
    </location>
</feature>
<dbReference type="GO" id="GO:0030170">
    <property type="term" value="F:pyridoxal phosphate binding"/>
    <property type="evidence" value="ECO:0007669"/>
    <property type="project" value="TreeGrafter"/>
</dbReference>
<comment type="cofactor">
    <cofactor evidence="1">
        <name>pyridoxal 5'-phosphate</name>
        <dbReference type="ChEBI" id="CHEBI:597326"/>
    </cofactor>
</comment>
<dbReference type="SUPFAM" id="SSF53383">
    <property type="entry name" value="PLP-dependent transferases"/>
    <property type="match status" value="2"/>
</dbReference>
<reference evidence="4" key="1">
    <citation type="submission" date="2022-06" db="EMBL/GenBank/DDBJ databases">
        <authorList>
            <person name="Berger JAMES D."/>
            <person name="Berger JAMES D."/>
        </authorList>
    </citation>
    <scope>NUCLEOTIDE SEQUENCE [LARGE SCALE GENOMIC DNA]</scope>
</reference>
<accession>A0AA85K0R9</accession>
<dbReference type="AlphaFoldDB" id="A0AA85K0R9"/>
<keyword evidence="2" id="KW-0663">Pyridoxal phosphate</keyword>
<dbReference type="InterPro" id="IPR039429">
    <property type="entry name" value="SHMT-like_dom"/>
</dbReference>
<evidence type="ECO:0000259" key="3">
    <source>
        <dbReference type="Pfam" id="PF00464"/>
    </source>
</evidence>
<dbReference type="PANTHER" id="PTHR11680:SF35">
    <property type="entry name" value="SERINE HYDROXYMETHYLTRANSFERASE 1"/>
    <property type="match status" value="1"/>
</dbReference>
<dbReference type="Gene3D" id="3.90.1150.10">
    <property type="entry name" value="Aspartate Aminotransferase, domain 1"/>
    <property type="match status" value="2"/>
</dbReference>